<dbReference type="SMART" id="SM00220">
    <property type="entry name" value="S_TKc"/>
    <property type="match status" value="1"/>
</dbReference>
<dbReference type="EMBL" id="HG994355">
    <property type="protein sequence ID" value="CAF2146924.1"/>
    <property type="molecule type" value="Genomic_DNA"/>
</dbReference>
<evidence type="ECO:0000259" key="2">
    <source>
        <dbReference type="PROSITE" id="PS50011"/>
    </source>
</evidence>
<dbReference type="GO" id="GO:0005524">
    <property type="term" value="F:ATP binding"/>
    <property type="evidence" value="ECO:0007669"/>
    <property type="project" value="InterPro"/>
</dbReference>
<evidence type="ECO:0000313" key="3">
    <source>
        <dbReference type="EMBL" id="CAF2146924.1"/>
    </source>
</evidence>
<dbReference type="InterPro" id="IPR008271">
    <property type="entry name" value="Ser/Thr_kinase_AS"/>
</dbReference>
<name>A0A816XHV4_BRANA</name>
<dbReference type="InterPro" id="IPR046958">
    <property type="entry name" value="RBK1/2/STUNTED"/>
</dbReference>
<sequence length="402" mass="45436">MALVNTSAHKVDLRSSSKRSDSEYMYNETRANNEEVLKISEEKRKSSRRSVSLPSIDILLDEKPGWPFLKIAQVHRCHTRNVSVVNWVMSLPDRFPHHQQNLNSETSFVKKQLKDILKDDNKWFSYNVLKTATSDFSQENLIGKGGCSEVYRGVLKDGKSIAVKILKSSSKEAITNFVHEIDIISSLSHQNISQLLGVCVQDNDLISVYNLSSKGSLEETLHGKQKEKHVLSWEERFNIAIGLAEALDYIHNQCSKPVIHRDVKTSNVLLSDGLQPQLSDFGLSMWEPTTSYRYSIQGDVVGTFGYLAPEYFMYGKVSDKVDVYAFGVVLLELISGRDPISLENPKGEESLAMWAKPLIETGNENELLDPEIIETYDETEFQRMVLAATNCLTRSATHRTNL</sequence>
<organism evidence="3">
    <name type="scientific">Brassica napus</name>
    <name type="common">Rape</name>
    <dbReference type="NCBI Taxonomy" id="3708"/>
    <lineage>
        <taxon>Eukaryota</taxon>
        <taxon>Viridiplantae</taxon>
        <taxon>Streptophyta</taxon>
        <taxon>Embryophyta</taxon>
        <taxon>Tracheophyta</taxon>
        <taxon>Spermatophyta</taxon>
        <taxon>Magnoliopsida</taxon>
        <taxon>eudicotyledons</taxon>
        <taxon>Gunneridae</taxon>
        <taxon>Pentapetalae</taxon>
        <taxon>rosids</taxon>
        <taxon>malvids</taxon>
        <taxon>Brassicales</taxon>
        <taxon>Brassicaceae</taxon>
        <taxon>Brassiceae</taxon>
        <taxon>Brassica</taxon>
    </lineage>
</organism>
<dbReference type="AlphaFoldDB" id="A0A816XHV4"/>
<protein>
    <submittedName>
        <fullName evidence="3">(rape) hypothetical protein</fullName>
    </submittedName>
</protein>
<dbReference type="Gene3D" id="1.10.510.10">
    <property type="entry name" value="Transferase(Phosphotransferase) domain 1"/>
    <property type="match status" value="1"/>
</dbReference>
<dbReference type="OMA" id="FPHHQQN"/>
<dbReference type="InterPro" id="IPR000719">
    <property type="entry name" value="Prot_kinase_dom"/>
</dbReference>
<dbReference type="GO" id="GO:0004672">
    <property type="term" value="F:protein kinase activity"/>
    <property type="evidence" value="ECO:0007669"/>
    <property type="project" value="InterPro"/>
</dbReference>
<dbReference type="Gene3D" id="3.30.200.20">
    <property type="entry name" value="Phosphorylase Kinase, domain 1"/>
    <property type="match status" value="1"/>
</dbReference>
<dbReference type="Proteomes" id="UP001295469">
    <property type="component" value="Chromosome A01"/>
</dbReference>
<dbReference type="PANTHER" id="PTHR47987:SF11">
    <property type="entry name" value="RECEPTOR-LIKE CYTOSOLIC SERINE_THREONINE-PROTEIN KINASE RBK1 ISOFORM X1"/>
    <property type="match status" value="1"/>
</dbReference>
<dbReference type="Gramene" id="CDX75481">
    <property type="protein sequence ID" value="CDX75481"/>
    <property type="gene ID" value="GSBRNA2T00121378001"/>
</dbReference>
<gene>
    <name evidence="3" type="ORF">DARMORV10_A01P03530.1</name>
</gene>
<feature type="compositionally biased region" description="Basic and acidic residues" evidence="1">
    <location>
        <begin position="9"/>
        <end position="22"/>
    </location>
</feature>
<proteinExistence type="predicted"/>
<dbReference type="FunFam" id="1.10.510.10:FF:000284">
    <property type="entry name" value="Putative receptor-like serine/threonine-protein kinase"/>
    <property type="match status" value="1"/>
</dbReference>
<dbReference type="PROSITE" id="PS50011">
    <property type="entry name" value="PROTEIN_KINASE_DOM"/>
    <property type="match status" value="1"/>
</dbReference>
<feature type="domain" description="Protein kinase" evidence="2">
    <location>
        <begin position="136"/>
        <end position="402"/>
    </location>
</feature>
<feature type="region of interest" description="Disordered" evidence="1">
    <location>
        <begin position="1"/>
        <end position="27"/>
    </location>
</feature>
<dbReference type="PANTHER" id="PTHR47987">
    <property type="entry name" value="OS08G0249100 PROTEIN"/>
    <property type="match status" value="1"/>
</dbReference>
<dbReference type="PROSITE" id="PS00108">
    <property type="entry name" value="PROTEIN_KINASE_ST"/>
    <property type="match status" value="1"/>
</dbReference>
<dbReference type="InterPro" id="IPR011009">
    <property type="entry name" value="Kinase-like_dom_sf"/>
</dbReference>
<accession>A0A816XHV4</accession>
<dbReference type="Pfam" id="PF00069">
    <property type="entry name" value="Pkinase"/>
    <property type="match status" value="1"/>
</dbReference>
<reference evidence="3" key="1">
    <citation type="submission" date="2021-01" db="EMBL/GenBank/DDBJ databases">
        <authorList>
            <consortium name="Genoscope - CEA"/>
            <person name="William W."/>
        </authorList>
    </citation>
    <scope>NUCLEOTIDE SEQUENCE</scope>
</reference>
<dbReference type="SUPFAM" id="SSF56112">
    <property type="entry name" value="Protein kinase-like (PK-like)"/>
    <property type="match status" value="1"/>
</dbReference>
<evidence type="ECO:0000256" key="1">
    <source>
        <dbReference type="SAM" id="MobiDB-lite"/>
    </source>
</evidence>
<dbReference type="FunFam" id="3.30.200.20:FF:000268">
    <property type="entry name" value="probable receptor-like serine/threonine-protein kinase At5g57670"/>
    <property type="match status" value="1"/>
</dbReference>